<dbReference type="AlphaFoldDB" id="A0A0L0DLI7"/>
<dbReference type="PANTHER" id="PTHR24205">
    <property type="entry name" value="FOUR AND A HALF LIM DOMAINS PROTEIN"/>
    <property type="match status" value="1"/>
</dbReference>
<dbReference type="CDD" id="cd08368">
    <property type="entry name" value="LIM"/>
    <property type="match status" value="2"/>
</dbReference>
<feature type="compositionally biased region" description="Low complexity" evidence="6">
    <location>
        <begin position="1"/>
        <end position="32"/>
    </location>
</feature>
<dbReference type="EMBL" id="GL349478">
    <property type="protein sequence ID" value="KNC53105.1"/>
    <property type="molecule type" value="Genomic_DNA"/>
</dbReference>
<gene>
    <name evidence="8" type="ORF">AMSG_09408</name>
</gene>
<dbReference type="OrthoDB" id="15567at2759"/>
<keyword evidence="2" id="KW-0677">Repeat</keyword>
<feature type="domain" description="LIM zinc-binding" evidence="7">
    <location>
        <begin position="290"/>
        <end position="344"/>
    </location>
</feature>
<dbReference type="PROSITE" id="PS00478">
    <property type="entry name" value="LIM_DOMAIN_1"/>
    <property type="match status" value="3"/>
</dbReference>
<dbReference type="Proteomes" id="UP000054408">
    <property type="component" value="Unassembled WGS sequence"/>
</dbReference>
<proteinExistence type="predicted"/>
<evidence type="ECO:0000313" key="9">
    <source>
        <dbReference type="Proteomes" id="UP000054408"/>
    </source>
</evidence>
<dbReference type="PROSITE" id="PS50023">
    <property type="entry name" value="LIM_DOMAIN_2"/>
    <property type="match status" value="4"/>
</dbReference>
<protein>
    <submittedName>
        <fullName evidence="8">Leupaxin</fullName>
    </submittedName>
</protein>
<dbReference type="GO" id="GO:0046872">
    <property type="term" value="F:metal ion binding"/>
    <property type="evidence" value="ECO:0007669"/>
    <property type="project" value="UniProtKB-KW"/>
</dbReference>
<evidence type="ECO:0000256" key="5">
    <source>
        <dbReference type="PROSITE-ProRule" id="PRU00125"/>
    </source>
</evidence>
<evidence type="ECO:0000256" key="4">
    <source>
        <dbReference type="ARBA" id="ARBA00023038"/>
    </source>
</evidence>
<dbReference type="SMART" id="SM00132">
    <property type="entry name" value="LIM"/>
    <property type="match status" value="4"/>
</dbReference>
<feature type="domain" description="LIM zinc-binding" evidence="7">
    <location>
        <begin position="226"/>
        <end position="288"/>
    </location>
</feature>
<keyword evidence="9" id="KW-1185">Reference proteome</keyword>
<dbReference type="RefSeq" id="XP_013754773.1">
    <property type="nucleotide sequence ID" value="XM_013899319.1"/>
</dbReference>
<dbReference type="FunFam" id="2.10.110.10:FF:000009">
    <property type="entry name" value="Paxillin isoform 1"/>
    <property type="match status" value="1"/>
</dbReference>
<feature type="domain" description="LIM zinc-binding" evidence="7">
    <location>
        <begin position="164"/>
        <end position="225"/>
    </location>
</feature>
<feature type="compositionally biased region" description="Gly residues" evidence="6">
    <location>
        <begin position="33"/>
        <end position="50"/>
    </location>
</feature>
<evidence type="ECO:0000259" key="7">
    <source>
        <dbReference type="PROSITE" id="PS50023"/>
    </source>
</evidence>
<dbReference type="Pfam" id="PF00412">
    <property type="entry name" value="LIM"/>
    <property type="match status" value="4"/>
</dbReference>
<evidence type="ECO:0000256" key="1">
    <source>
        <dbReference type="ARBA" id="ARBA00022723"/>
    </source>
</evidence>
<accession>A0A0L0DLI7</accession>
<feature type="domain" description="LIM zinc-binding" evidence="7">
    <location>
        <begin position="105"/>
        <end position="163"/>
    </location>
</feature>
<dbReference type="GO" id="GO:0005634">
    <property type="term" value="C:nucleus"/>
    <property type="evidence" value="ECO:0007669"/>
    <property type="project" value="TreeGrafter"/>
</dbReference>
<dbReference type="Gene3D" id="2.10.110.10">
    <property type="entry name" value="Cysteine Rich Protein"/>
    <property type="match status" value="4"/>
</dbReference>
<organism evidence="8 9">
    <name type="scientific">Thecamonas trahens ATCC 50062</name>
    <dbReference type="NCBI Taxonomy" id="461836"/>
    <lineage>
        <taxon>Eukaryota</taxon>
        <taxon>Apusozoa</taxon>
        <taxon>Apusomonadida</taxon>
        <taxon>Apusomonadidae</taxon>
        <taxon>Thecamonas</taxon>
    </lineage>
</organism>
<name>A0A0L0DLI7_THETB</name>
<dbReference type="STRING" id="461836.A0A0L0DLI7"/>
<dbReference type="OMA" id="QWHQTCF"/>
<dbReference type="SUPFAM" id="SSF57716">
    <property type="entry name" value="Glucocorticoid receptor-like (DNA-binding domain)"/>
    <property type="match status" value="4"/>
</dbReference>
<feature type="region of interest" description="Disordered" evidence="6">
    <location>
        <begin position="1"/>
        <end position="57"/>
    </location>
</feature>
<dbReference type="GO" id="GO:0003712">
    <property type="term" value="F:transcription coregulator activity"/>
    <property type="evidence" value="ECO:0007669"/>
    <property type="project" value="TreeGrafter"/>
</dbReference>
<keyword evidence="4 5" id="KW-0440">LIM domain</keyword>
<dbReference type="eggNOG" id="KOG1703">
    <property type="taxonomic scope" value="Eukaryota"/>
</dbReference>
<evidence type="ECO:0000256" key="3">
    <source>
        <dbReference type="ARBA" id="ARBA00022833"/>
    </source>
</evidence>
<dbReference type="PANTHER" id="PTHR24205:SF16">
    <property type="entry name" value="GH01042P-RELATED"/>
    <property type="match status" value="1"/>
</dbReference>
<keyword evidence="1 5" id="KW-0479">Metal-binding</keyword>
<reference evidence="8 9" key="1">
    <citation type="submission" date="2010-05" db="EMBL/GenBank/DDBJ databases">
        <title>The Genome Sequence of Thecamonas trahens ATCC 50062.</title>
        <authorList>
            <consortium name="The Broad Institute Genome Sequencing Platform"/>
            <person name="Russ C."/>
            <person name="Cuomo C."/>
            <person name="Shea T."/>
            <person name="Young S.K."/>
            <person name="Zeng Q."/>
            <person name="Koehrsen M."/>
            <person name="Haas B."/>
            <person name="Borodovsky M."/>
            <person name="Guigo R."/>
            <person name="Alvarado L."/>
            <person name="Berlin A."/>
            <person name="Bochicchio J."/>
            <person name="Borenstein D."/>
            <person name="Chapman S."/>
            <person name="Chen Z."/>
            <person name="Freedman E."/>
            <person name="Gellesch M."/>
            <person name="Goldberg J."/>
            <person name="Griggs A."/>
            <person name="Gujja S."/>
            <person name="Heilman E."/>
            <person name="Heiman D."/>
            <person name="Hepburn T."/>
            <person name="Howarth C."/>
            <person name="Jen D."/>
            <person name="Larson L."/>
            <person name="Mehta T."/>
            <person name="Park D."/>
            <person name="Pearson M."/>
            <person name="Roberts A."/>
            <person name="Saif S."/>
            <person name="Shenoy N."/>
            <person name="Sisk P."/>
            <person name="Stolte C."/>
            <person name="Sykes S."/>
            <person name="Thomson T."/>
            <person name="Walk T."/>
            <person name="White J."/>
            <person name="Yandava C."/>
            <person name="Burger G."/>
            <person name="Gray M.W."/>
            <person name="Holland P.W.H."/>
            <person name="King N."/>
            <person name="Lang F.B.F."/>
            <person name="Roger A.J."/>
            <person name="Ruiz-Trillo I."/>
            <person name="Lander E."/>
            <person name="Nusbaum C."/>
        </authorList>
    </citation>
    <scope>NUCLEOTIDE SEQUENCE [LARGE SCALE GENOMIC DNA]</scope>
    <source>
        <strain evidence="8 9">ATCC 50062</strain>
    </source>
</reference>
<dbReference type="GeneID" id="25567874"/>
<dbReference type="InterPro" id="IPR001781">
    <property type="entry name" value="Znf_LIM"/>
</dbReference>
<sequence>MDDLDSILADLSAQGGESTTASAPATASAPDAAGGGSSGSAGAGGTAGGGDDLDALLNDLGVPESETQRRPKRASVRIVANPSLSAETAAVLDAVDSSDVTAGNPVCAGCQMNIFGSVLEAMGSKWHVEHFTCTTCSTQLKTETFLVKDNRPYCGTCHDRMFLDVCAKCSMKITDAPIKALNKPWHAACFACADCATVFADGDGSFVEQDGVAYCDNCFSARFGQRCSKCGGVITENAIDAGDGNLYHTECFKCSSCDVSINATGSTSFFQVDGNLFCKDHVPSGAVTSVICDGCGQKVLGDAALAGDKTYHPSCLNCDVCGSGLVGTKFYMRDESRVCASCAE</sequence>
<evidence type="ECO:0000256" key="2">
    <source>
        <dbReference type="ARBA" id="ARBA00022737"/>
    </source>
</evidence>
<evidence type="ECO:0000313" key="8">
    <source>
        <dbReference type="EMBL" id="KNC53105.1"/>
    </source>
</evidence>
<keyword evidence="3 5" id="KW-0862">Zinc</keyword>
<evidence type="ECO:0000256" key="6">
    <source>
        <dbReference type="SAM" id="MobiDB-lite"/>
    </source>
</evidence>